<dbReference type="InterPro" id="IPR041664">
    <property type="entry name" value="AAA_16"/>
</dbReference>
<organism evidence="4 6">
    <name type="scientific">Mycobacterium intracellulare subsp. chimaera</name>
    <dbReference type="NCBI Taxonomy" id="222805"/>
    <lineage>
        <taxon>Bacteria</taxon>
        <taxon>Bacillati</taxon>
        <taxon>Actinomycetota</taxon>
        <taxon>Actinomycetes</taxon>
        <taxon>Mycobacteriales</taxon>
        <taxon>Mycobacteriaceae</taxon>
        <taxon>Mycobacterium</taxon>
        <taxon>Mycobacterium avium complex (MAC)</taxon>
    </lineage>
</organism>
<accession>A0A220Y021</accession>
<dbReference type="Gene3D" id="1.25.40.10">
    <property type="entry name" value="Tetratricopeptide repeat domain"/>
    <property type="match status" value="1"/>
</dbReference>
<dbReference type="SUPFAM" id="SSF46894">
    <property type="entry name" value="C-terminal effector domain of the bipartite response regulators"/>
    <property type="match status" value="1"/>
</dbReference>
<name>A0A220Y021_MYCIT</name>
<dbReference type="EMBL" id="JASZZX010000040">
    <property type="protein sequence ID" value="MDM3929552.1"/>
    <property type="molecule type" value="Genomic_DNA"/>
</dbReference>
<dbReference type="Pfam" id="PF00196">
    <property type="entry name" value="GerE"/>
    <property type="match status" value="1"/>
</dbReference>
<reference evidence="5" key="2">
    <citation type="submission" date="2023-06" db="EMBL/GenBank/DDBJ databases">
        <title>Itaconate inhibition of nontuberculous mycobacteria.</title>
        <authorList>
            <person name="Breen P."/>
            <person name="Zimbric M."/>
            <person name="Caverly L."/>
        </authorList>
    </citation>
    <scope>NUCLEOTIDE SEQUENCE</scope>
    <source>
        <strain evidence="5">FLAC1071</strain>
    </source>
</reference>
<reference evidence="4 6" key="1">
    <citation type="journal article" date="2017" name="Lancet Infect. Dis.">
        <title>Global outbreak of severe Mycobacterium chimaera disease after cardiac surgery: a molecular epidemiological study.</title>
        <authorList>
            <person name="van Ingen J."/>
            <person name="Kohl T."/>
            <person name="Kranzer K."/>
            <person name="Hasse B."/>
            <person name="Keller P."/>
            <person name="Szafranska A."/>
            <person name="Hillemann D."/>
            <person name="Chand M."/>
            <person name="Schreiber P."/>
            <person name="Sommerstein R."/>
            <person name="Berger C."/>
            <person name="Genoni M."/>
            <person name="Ruegg C."/>
            <person name="Troillet N."/>
            <person name="Widmer A.F."/>
            <person name="Becker S.L."/>
            <person name="Herrmann M."/>
            <person name="Eckmanns T."/>
            <person name="Haller S."/>
            <person name="Hoeller C."/>
            <person name="Debast S.B."/>
            <person name="Wolfhagen M.J."/>
            <person name="Hopman J."/>
            <person name="Kluytmans J."/>
            <person name="Langelaar M."/>
            <person name="Notermans D.W."/>
            <person name="ten Oever J."/>
            <person name="van den Barselaar P."/>
            <person name="Vonk A.B.A."/>
            <person name="Vos M.C."/>
            <person name="Ahmed N."/>
            <person name="Brown T."/>
            <person name="Crook D."/>
            <person name="Lamagni T."/>
            <person name="Phin N."/>
            <person name="Smith E.G."/>
            <person name="Zambon M."/>
            <person name="Serr A."/>
            <person name="Goetting T."/>
            <person name="Ebner W."/>
            <person name="Thuermer A."/>
            <person name="Utpatel C."/>
            <person name="Sproer C."/>
            <person name="Bunk B."/>
            <person name="Nubel U."/>
            <person name="Bloemberg G."/>
            <person name="Bottger E."/>
            <person name="Niemann S."/>
            <person name="Wagner D."/>
            <person name="Sax H."/>
        </authorList>
    </citation>
    <scope>NUCLEOTIDE SEQUENCE [LARGE SCALE GENOMIC DNA]</scope>
    <source>
        <strain evidence="4 6">ZUERICH-2</strain>
    </source>
</reference>
<dbReference type="SMART" id="SM00421">
    <property type="entry name" value="HTH_LUXR"/>
    <property type="match status" value="1"/>
</dbReference>
<dbReference type="Proteomes" id="UP001529272">
    <property type="component" value="Unassembled WGS sequence"/>
</dbReference>
<dbReference type="PROSITE" id="PS50043">
    <property type="entry name" value="HTH_LUXR_2"/>
    <property type="match status" value="1"/>
</dbReference>
<sequence>MGETIELIGRRAECLALDELVEAVCAGESRALVIHGEAGIGKSALLDYLAGRASSCRVMRAAGVQSEMELAFAALHQLCGPTLERLDRVPMPQRDALRTAFGVIAGPPPDRFLIGLAVLSLLSETADERPVICLVDDEQWLDKASAQVLAFVARRLVAESVGIVFAARVPGRDLAALPHLAVRGLPDAEARALLDVVLNGPLDARVRDQIVAETHGNPLALVELPRGLTAEQLAGGFGLPSAAHVYGTIEESFRRRIGDLPQPTRDLLLVAAAEPTGDPALIWAAAAELDIRGDAAAPAIDAGVVEFGARIWFQHPLARSAAYQSASLLQRQQAHRAIAHVTDPLSDPDRRAWHLAQSAAQPDEDIAAELLQSAGRARARGGVAAAAAFLERATALTVDPVRRAQRGLDAAAAKVEAGAFDAALDLIGQAEAGALDDGGHARLDLVRAQLAFVTNRGSDAPPLLVKAAKRLESIDLPLSRATYLEAMSAAMFAARLAGDCGVADVARAARSPELATASSLAELLLDGFVTRFTDGYAAGVPVLRRAVDAALTSPAEQTRWLWLAGIAALDLWDDESWALLSANHVRIARTAGALTELPLALSTRAIMLQFAGELTEAETLVQELQTVTEATGAGLAPYGALMLAAYRGEQTEVAALTDATARDVTRRGEGVGLTVAERAVAVLSNGIGDYKTALAAAKRAVEHPADLGASPFACVEMIEAAVRCGSSDDALETLDQLTEMTRATGTDWALGIEARSRALLSDTGEAEELYRAAIERLGATRMRTELARAHLLYGEWLRRQRRRIDARVQLRTAHSMLDAMGMEAFAERAGRELRATGETARKRSAAATGKHLTAQEVQIARLARDGLSNPEIGARLFISARTVQYHLRKVFTKLDIRSRSQLDRVL</sequence>
<dbReference type="SUPFAM" id="SSF52540">
    <property type="entry name" value="P-loop containing nucleoside triphosphate hydrolases"/>
    <property type="match status" value="1"/>
</dbReference>
<dbReference type="CDD" id="cd06170">
    <property type="entry name" value="LuxR_C_like"/>
    <property type="match status" value="1"/>
</dbReference>
<evidence type="ECO:0000313" key="5">
    <source>
        <dbReference type="EMBL" id="MDM3929552.1"/>
    </source>
</evidence>
<dbReference type="GO" id="GO:0005737">
    <property type="term" value="C:cytoplasm"/>
    <property type="evidence" value="ECO:0007669"/>
    <property type="project" value="TreeGrafter"/>
</dbReference>
<protein>
    <submittedName>
        <fullName evidence="5">AAA family ATPase</fullName>
    </submittedName>
    <submittedName>
        <fullName evidence="4">Regulatory protein LuxR</fullName>
    </submittedName>
</protein>
<dbReference type="PRINTS" id="PR00038">
    <property type="entry name" value="HTHLUXR"/>
</dbReference>
<dbReference type="Gene3D" id="1.10.10.10">
    <property type="entry name" value="Winged helix-like DNA-binding domain superfamily/Winged helix DNA-binding domain"/>
    <property type="match status" value="1"/>
</dbReference>
<dbReference type="GO" id="GO:0006355">
    <property type="term" value="P:regulation of DNA-templated transcription"/>
    <property type="evidence" value="ECO:0007669"/>
    <property type="project" value="InterPro"/>
</dbReference>
<keyword evidence="2" id="KW-0067">ATP-binding</keyword>
<dbReference type="InterPro" id="IPR027417">
    <property type="entry name" value="P-loop_NTPase"/>
</dbReference>
<dbReference type="PANTHER" id="PTHR16305:SF35">
    <property type="entry name" value="TRANSCRIPTIONAL ACTIVATOR DOMAIN"/>
    <property type="match status" value="1"/>
</dbReference>
<dbReference type="Proteomes" id="UP000198286">
    <property type="component" value="Chromosome"/>
</dbReference>
<evidence type="ECO:0000256" key="1">
    <source>
        <dbReference type="ARBA" id="ARBA00022741"/>
    </source>
</evidence>
<evidence type="ECO:0000313" key="4">
    <source>
        <dbReference type="EMBL" id="ASL16940.1"/>
    </source>
</evidence>
<feature type="domain" description="HTH luxR-type" evidence="3">
    <location>
        <begin position="845"/>
        <end position="906"/>
    </location>
</feature>
<dbReference type="Pfam" id="PF13191">
    <property type="entry name" value="AAA_16"/>
    <property type="match status" value="1"/>
</dbReference>
<dbReference type="RefSeq" id="WP_197690743.1">
    <property type="nucleotide sequence ID" value="NZ_CP012885.2"/>
</dbReference>
<dbReference type="InterPro" id="IPR000792">
    <property type="entry name" value="Tscrpt_reg_LuxR_C"/>
</dbReference>
<dbReference type="PANTHER" id="PTHR16305">
    <property type="entry name" value="TESTICULAR SOLUBLE ADENYLYL CYCLASE"/>
    <property type="match status" value="1"/>
</dbReference>
<dbReference type="GO" id="GO:0005524">
    <property type="term" value="F:ATP binding"/>
    <property type="evidence" value="ECO:0007669"/>
    <property type="project" value="UniProtKB-KW"/>
</dbReference>
<dbReference type="InterPro" id="IPR011990">
    <property type="entry name" value="TPR-like_helical_dom_sf"/>
</dbReference>
<proteinExistence type="predicted"/>
<evidence type="ECO:0000256" key="2">
    <source>
        <dbReference type="ARBA" id="ARBA00022840"/>
    </source>
</evidence>
<gene>
    <name evidence="4" type="ORF">MYCOZU2_04575</name>
    <name evidence="5" type="ORF">QRB35_26605</name>
</gene>
<dbReference type="AlphaFoldDB" id="A0A220Y021"/>
<dbReference type="GO" id="GO:0003677">
    <property type="term" value="F:DNA binding"/>
    <property type="evidence" value="ECO:0007669"/>
    <property type="project" value="InterPro"/>
</dbReference>
<evidence type="ECO:0000313" key="7">
    <source>
        <dbReference type="Proteomes" id="UP001529272"/>
    </source>
</evidence>
<dbReference type="EMBL" id="CP015267">
    <property type="protein sequence ID" value="ASL16940.1"/>
    <property type="molecule type" value="Genomic_DNA"/>
</dbReference>
<evidence type="ECO:0000313" key="6">
    <source>
        <dbReference type="Proteomes" id="UP000198286"/>
    </source>
</evidence>
<dbReference type="InterPro" id="IPR036388">
    <property type="entry name" value="WH-like_DNA-bd_sf"/>
</dbReference>
<reference evidence="5" key="3">
    <citation type="submission" date="2023-06" db="EMBL/GenBank/DDBJ databases">
        <authorList>
            <person name="Spilker T."/>
        </authorList>
    </citation>
    <scope>NUCLEOTIDE SEQUENCE</scope>
    <source>
        <strain evidence="5">FLAC1071</strain>
    </source>
</reference>
<keyword evidence="7" id="KW-1185">Reference proteome</keyword>
<dbReference type="GO" id="GO:0004016">
    <property type="term" value="F:adenylate cyclase activity"/>
    <property type="evidence" value="ECO:0007669"/>
    <property type="project" value="TreeGrafter"/>
</dbReference>
<keyword evidence="1" id="KW-0547">Nucleotide-binding</keyword>
<evidence type="ECO:0000259" key="3">
    <source>
        <dbReference type="PROSITE" id="PS50043"/>
    </source>
</evidence>
<dbReference type="InterPro" id="IPR016032">
    <property type="entry name" value="Sig_transdc_resp-reg_C-effctor"/>
</dbReference>